<reference evidence="3" key="1">
    <citation type="submission" date="2021-02" db="EMBL/GenBank/DDBJ databases">
        <authorList>
            <person name="Nowell W R."/>
        </authorList>
    </citation>
    <scope>NUCLEOTIDE SEQUENCE</scope>
</reference>
<protein>
    <submittedName>
        <fullName evidence="3">Uncharacterized protein</fullName>
    </submittedName>
</protein>
<evidence type="ECO:0000313" key="4">
    <source>
        <dbReference type="Proteomes" id="UP000681722"/>
    </source>
</evidence>
<sequence>GTGMYYAKKSNVNNSVTTSIGFVKLFPTTISIIEQEKFSHHLAEYGFRLSEYLDYCKNHKQAKSSTQYGFSELAETLFESDHYRSYVEYDKTKIMHPISTSLSANLSDKITDTFPTSNKRREKSDHRRDSSSSQSRKRQRKSSRIARQK</sequence>
<proteinExistence type="predicted"/>
<dbReference type="Proteomes" id="UP000682733">
    <property type="component" value="Unassembled WGS sequence"/>
</dbReference>
<dbReference type="Proteomes" id="UP000681722">
    <property type="component" value="Unassembled WGS sequence"/>
</dbReference>
<evidence type="ECO:0000313" key="2">
    <source>
        <dbReference type="EMBL" id="CAF4543315.1"/>
    </source>
</evidence>
<evidence type="ECO:0000256" key="1">
    <source>
        <dbReference type="SAM" id="MobiDB-lite"/>
    </source>
</evidence>
<gene>
    <name evidence="3" type="ORF">SRO942_LOCUS50436</name>
    <name evidence="2" type="ORF">TMI583_LOCUS49425</name>
</gene>
<feature type="region of interest" description="Disordered" evidence="1">
    <location>
        <begin position="108"/>
        <end position="149"/>
    </location>
</feature>
<accession>A0A8S2ZQB8</accession>
<dbReference type="EMBL" id="CAJOBC010142970">
    <property type="protein sequence ID" value="CAF4652224.1"/>
    <property type="molecule type" value="Genomic_DNA"/>
</dbReference>
<feature type="non-terminal residue" evidence="3">
    <location>
        <position position="149"/>
    </location>
</feature>
<dbReference type="AlphaFoldDB" id="A0A8S2ZQB8"/>
<name>A0A8S2ZQB8_9BILA</name>
<organism evidence="3 4">
    <name type="scientific">Didymodactylos carnosus</name>
    <dbReference type="NCBI Taxonomy" id="1234261"/>
    <lineage>
        <taxon>Eukaryota</taxon>
        <taxon>Metazoa</taxon>
        <taxon>Spiralia</taxon>
        <taxon>Gnathifera</taxon>
        <taxon>Rotifera</taxon>
        <taxon>Eurotatoria</taxon>
        <taxon>Bdelloidea</taxon>
        <taxon>Philodinida</taxon>
        <taxon>Philodinidae</taxon>
        <taxon>Didymodactylos</taxon>
    </lineage>
</organism>
<comment type="caution">
    <text evidence="3">The sequence shown here is derived from an EMBL/GenBank/DDBJ whole genome shotgun (WGS) entry which is preliminary data.</text>
</comment>
<feature type="non-terminal residue" evidence="3">
    <location>
        <position position="1"/>
    </location>
</feature>
<evidence type="ECO:0000313" key="3">
    <source>
        <dbReference type="EMBL" id="CAF4652224.1"/>
    </source>
</evidence>
<dbReference type="EMBL" id="CAJOBA010107664">
    <property type="protein sequence ID" value="CAF4543315.1"/>
    <property type="molecule type" value="Genomic_DNA"/>
</dbReference>
<feature type="compositionally biased region" description="Polar residues" evidence="1">
    <location>
        <begin position="108"/>
        <end position="117"/>
    </location>
</feature>
<feature type="compositionally biased region" description="Basic residues" evidence="1">
    <location>
        <begin position="135"/>
        <end position="149"/>
    </location>
</feature>